<dbReference type="RefSeq" id="WP_111836740.1">
    <property type="nucleotide sequence ID" value="NZ_UAPQ01000008.1"/>
</dbReference>
<comment type="caution">
    <text evidence="1">The sequence shown here is derived from an EMBL/GenBank/DDBJ whole genome shotgun (WGS) entry which is preliminary data.</text>
</comment>
<sequence>MPVSTTNIFVGAPDQETTGAILSAPTTTTGPKTARDALVGFTDSGYISKDGLKMSPEYSTADIEDWSGTLVRRVLQSFKGTLSWAHLETNEESLRNWAGNVTVKEASRTNGKQLTAVLGAKEQPRKSWAFKIKDGERRVLIYVPDGQVTEIGEVSFTKQDAVTWPVTLAAYPDSKGNSIYIFTDDGVVTGG</sequence>
<name>A0ABY1VP15_9ACTO</name>
<dbReference type="Proteomes" id="UP000250006">
    <property type="component" value="Unassembled WGS sequence"/>
</dbReference>
<gene>
    <name evidence="1" type="ORF">NCTC11535_01484</name>
</gene>
<accession>A0ABY1VP15</accession>
<proteinExistence type="predicted"/>
<evidence type="ECO:0000313" key="1">
    <source>
        <dbReference type="EMBL" id="SPT53800.1"/>
    </source>
</evidence>
<reference evidence="1 2" key="1">
    <citation type="submission" date="2018-06" db="EMBL/GenBank/DDBJ databases">
        <authorList>
            <consortium name="Pathogen Informatics"/>
            <person name="Doyle S."/>
        </authorList>
    </citation>
    <scope>NUCLEOTIDE SEQUENCE [LARGE SCALE GENOMIC DNA]</scope>
    <source>
        <strain evidence="1 2">NCTC11535</strain>
    </source>
</reference>
<dbReference type="EMBL" id="UAPQ01000008">
    <property type="protein sequence ID" value="SPT53800.1"/>
    <property type="molecule type" value="Genomic_DNA"/>
</dbReference>
<dbReference type="InterPro" id="IPR058154">
    <property type="entry name" value="Bxb1_TTP-like"/>
</dbReference>
<evidence type="ECO:0008006" key="3">
    <source>
        <dbReference type="Google" id="ProtNLM"/>
    </source>
</evidence>
<evidence type="ECO:0000313" key="2">
    <source>
        <dbReference type="Proteomes" id="UP000250006"/>
    </source>
</evidence>
<keyword evidence="2" id="KW-1185">Reference proteome</keyword>
<organism evidence="1 2">
    <name type="scientific">Actinomyces bovis</name>
    <dbReference type="NCBI Taxonomy" id="1658"/>
    <lineage>
        <taxon>Bacteria</taxon>
        <taxon>Bacillati</taxon>
        <taxon>Actinomycetota</taxon>
        <taxon>Actinomycetes</taxon>
        <taxon>Actinomycetales</taxon>
        <taxon>Actinomycetaceae</taxon>
        <taxon>Actinomyces</taxon>
    </lineage>
</organism>
<dbReference type="Pfam" id="PF25681">
    <property type="entry name" value="Phage_TTP_17"/>
    <property type="match status" value="1"/>
</dbReference>
<protein>
    <recommendedName>
        <fullName evidence="3">Major tail protein</fullName>
    </recommendedName>
</protein>